<dbReference type="EMBL" id="LT984809">
    <property type="protein sequence ID" value="SPD49218.1"/>
    <property type="molecule type" value="Genomic_DNA"/>
</dbReference>
<reference evidence="1" key="2">
    <citation type="submission" date="2018-01" db="EMBL/GenBank/DDBJ databases">
        <authorList>
            <person name="Clerissi C."/>
        </authorList>
    </citation>
    <scope>NUCLEOTIDE SEQUENCE</scope>
    <source>
        <strain evidence="1">Cupriavidus taiwanensis STM 8556</strain>
        <plasmid evidence="1">CBM2613_p</plasmid>
    </source>
</reference>
<keyword evidence="1" id="KW-0255">Endonuclease</keyword>
<dbReference type="AlphaFoldDB" id="A0A375EF34"/>
<proteinExistence type="predicted"/>
<sequence length="67" mass="7745">MLCCQASPDSRHPGFGALASNSDGLCPRHLDMSLVWDRSNWLAMRKPYHNRKTARFDVGFGRRRRKL</sequence>
<accession>A0A375EF34</accession>
<keyword evidence="1" id="KW-0378">Hydrolase</keyword>
<evidence type="ECO:0000313" key="3">
    <source>
        <dbReference type="Proteomes" id="UP000256952"/>
    </source>
</evidence>
<geneLocation type="plasmid" evidence="2">
    <name>I</name>
</geneLocation>
<geneLocation type="plasmid" evidence="3">
    <name>cbm2613_p</name>
</geneLocation>
<dbReference type="GO" id="GO:0004519">
    <property type="term" value="F:endonuclease activity"/>
    <property type="evidence" value="ECO:0007669"/>
    <property type="project" value="UniProtKB-KW"/>
</dbReference>
<dbReference type="EMBL" id="LT976981">
    <property type="protein sequence ID" value="SOZ74724.1"/>
    <property type="molecule type" value="Genomic_DNA"/>
</dbReference>
<evidence type="ECO:0000313" key="2">
    <source>
        <dbReference type="EMBL" id="SPD49218.1"/>
    </source>
</evidence>
<name>A0A375EF34_9BURK</name>
<reference evidence="2 3" key="1">
    <citation type="submission" date="2018-01" db="EMBL/GenBank/DDBJ databases">
        <authorList>
            <person name="Gaut B.S."/>
            <person name="Morton B.R."/>
            <person name="Clegg M.T."/>
            <person name="Duvall M.R."/>
        </authorList>
    </citation>
    <scope>NUCLEOTIDE SEQUENCE [LARGE SCALE GENOMIC DNA]</scope>
    <source>
        <strain evidence="2">Cupriavidus taiwanensis STM 8555</strain>
        <plasmid evidence="2">I</plasmid>
        <plasmid evidence="3">Plasmid cbm2613_p</plasmid>
    </source>
</reference>
<keyword evidence="1" id="KW-0614">Plasmid</keyword>
<keyword evidence="1" id="KW-0540">Nuclease</keyword>
<evidence type="ECO:0000313" key="1">
    <source>
        <dbReference type="EMBL" id="SOZ74724.1"/>
    </source>
</evidence>
<organism evidence="1 3">
    <name type="scientific">Cupriavidus taiwanensis</name>
    <dbReference type="NCBI Taxonomy" id="164546"/>
    <lineage>
        <taxon>Bacteria</taxon>
        <taxon>Pseudomonadati</taxon>
        <taxon>Pseudomonadota</taxon>
        <taxon>Betaproteobacteria</taxon>
        <taxon>Burkholderiales</taxon>
        <taxon>Burkholderiaceae</taxon>
        <taxon>Cupriavidus</taxon>
    </lineage>
</organism>
<protein>
    <submittedName>
        <fullName evidence="1">HNH endonuclease</fullName>
    </submittedName>
</protein>
<geneLocation type="plasmid" evidence="1">
    <name>CBM2613_p</name>
</geneLocation>
<dbReference type="Proteomes" id="UP000256952">
    <property type="component" value="Plasmid CBM2613_p"/>
</dbReference>
<gene>
    <name evidence="2" type="ORF">CBM2612_P0563</name>
    <name evidence="1" type="ORF">CBM2613_P60105</name>
</gene>